<keyword evidence="9" id="KW-0808">Transferase</keyword>
<evidence type="ECO:0000256" key="8">
    <source>
        <dbReference type="SAM" id="SignalP"/>
    </source>
</evidence>
<evidence type="ECO:0000313" key="10">
    <source>
        <dbReference type="Proteomes" id="UP000292445"/>
    </source>
</evidence>
<feature type="signal peptide" evidence="8">
    <location>
        <begin position="1"/>
        <end position="19"/>
    </location>
</feature>
<keyword evidence="5 8" id="KW-0732">Signal</keyword>
<comment type="similarity">
    <text evidence="3">Belongs to the AlgF family.</text>
</comment>
<dbReference type="Proteomes" id="UP000292445">
    <property type="component" value="Unassembled WGS sequence"/>
</dbReference>
<comment type="pathway">
    <text evidence="2">Glycan biosynthesis; alginate biosynthesis.</text>
</comment>
<evidence type="ECO:0000256" key="3">
    <source>
        <dbReference type="ARBA" id="ARBA00010033"/>
    </source>
</evidence>
<evidence type="ECO:0000256" key="2">
    <source>
        <dbReference type="ARBA" id="ARBA00005182"/>
    </source>
</evidence>
<dbReference type="RefSeq" id="WP_130362185.1">
    <property type="nucleotide sequence ID" value="NZ_SGXC01000004.1"/>
</dbReference>
<evidence type="ECO:0000256" key="4">
    <source>
        <dbReference type="ARBA" id="ARBA00013964"/>
    </source>
</evidence>
<evidence type="ECO:0000313" key="9">
    <source>
        <dbReference type="EMBL" id="RZS77141.1"/>
    </source>
</evidence>
<dbReference type="Pfam" id="PF11182">
    <property type="entry name" value="AlgF"/>
    <property type="match status" value="1"/>
</dbReference>
<feature type="chain" id="PRO_5020451927" description="Alginate biosynthesis protein AlgF" evidence="8">
    <location>
        <begin position="20"/>
        <end position="217"/>
    </location>
</feature>
<dbReference type="EMBL" id="SGXC01000004">
    <property type="protein sequence ID" value="RZS77141.1"/>
    <property type="molecule type" value="Genomic_DNA"/>
</dbReference>
<gene>
    <name evidence="9" type="ORF">EV675_5869</name>
</gene>
<evidence type="ECO:0000256" key="6">
    <source>
        <dbReference type="ARBA" id="ARBA00022764"/>
    </source>
</evidence>
<evidence type="ECO:0000256" key="5">
    <source>
        <dbReference type="ARBA" id="ARBA00022729"/>
    </source>
</evidence>
<keyword evidence="10" id="KW-1185">Reference proteome</keyword>
<evidence type="ECO:0000256" key="7">
    <source>
        <dbReference type="ARBA" id="ARBA00022841"/>
    </source>
</evidence>
<keyword evidence="6" id="KW-0574">Periplasm</keyword>
<protein>
    <recommendedName>
        <fullName evidence="4">Alginate biosynthesis protein AlgF</fullName>
    </recommendedName>
</protein>
<proteinExistence type="inferred from homology"/>
<dbReference type="AlphaFoldDB" id="A0A4Q7N720"/>
<dbReference type="InterPro" id="IPR035422">
    <property type="entry name" value="AlgF"/>
</dbReference>
<dbReference type="OrthoDB" id="8718161at2"/>
<name>A0A4Q7N720_9BURK</name>
<reference evidence="9 10" key="1">
    <citation type="submission" date="2019-02" db="EMBL/GenBank/DDBJ databases">
        <title>Genomic Encyclopedia of Type Strains, Phase IV (KMG-IV): sequencing the most valuable type-strain genomes for metagenomic binning, comparative biology and taxonomic classification.</title>
        <authorList>
            <person name="Goeker M."/>
        </authorList>
    </citation>
    <scope>NUCLEOTIDE SEQUENCE [LARGE SCALE GENOMIC DNA]</scope>
    <source>
        <strain evidence="9 10">K24</strain>
    </source>
</reference>
<evidence type="ECO:0000256" key="1">
    <source>
        <dbReference type="ARBA" id="ARBA00004418"/>
    </source>
</evidence>
<dbReference type="GO" id="GO:0042597">
    <property type="term" value="C:periplasmic space"/>
    <property type="evidence" value="ECO:0007669"/>
    <property type="project" value="UniProtKB-SubCell"/>
</dbReference>
<comment type="subcellular location">
    <subcellularLocation>
        <location evidence="1">Periplasm</location>
    </subcellularLocation>
</comment>
<comment type="caution">
    <text evidence="9">The sequence shown here is derived from an EMBL/GenBank/DDBJ whole genome shotgun (WGS) entry which is preliminary data.</text>
</comment>
<dbReference type="GO" id="GO:0042121">
    <property type="term" value="P:alginic acid biosynthetic process"/>
    <property type="evidence" value="ECO:0007669"/>
    <property type="project" value="UniProtKB-UniPathway"/>
</dbReference>
<dbReference type="GO" id="GO:0016740">
    <property type="term" value="F:transferase activity"/>
    <property type="evidence" value="ECO:0007669"/>
    <property type="project" value="UniProtKB-KW"/>
</dbReference>
<keyword evidence="7" id="KW-0016">Alginate biosynthesis</keyword>
<organism evidence="9 10">
    <name type="scientific">Pigmentiphaga kullae</name>
    <dbReference type="NCBI Taxonomy" id="151784"/>
    <lineage>
        <taxon>Bacteria</taxon>
        <taxon>Pseudomonadati</taxon>
        <taxon>Pseudomonadota</taxon>
        <taxon>Betaproteobacteria</taxon>
        <taxon>Burkholderiales</taxon>
        <taxon>Alcaligenaceae</taxon>
        <taxon>Pigmentiphaga</taxon>
    </lineage>
</organism>
<sequence length="217" mass="22069">MKPTLIAALACLPALSAHAAGIALYPTGPAEDSAFVRFVNATSGPLEVQAAGSGATLSLPVDKPASGFMPVAAGKPVKGTLAGGGQGLPVSVNVKPGEFATVVALDKKATVVLKESPDDFNAMRASLALYNADPACRQAGLRTAGRNVGIFENVGQGQTKRRLINPVAVSVELTCDGKPQGAARDLGALEAGQRYTVLVVPGPQGPRTLFANDALTR</sequence>
<dbReference type="UniPathway" id="UPA00286"/>
<accession>A0A4Q7N720</accession>